<dbReference type="InterPro" id="IPR019681">
    <property type="entry name" value="DUF2530"/>
</dbReference>
<dbReference type="OrthoDB" id="4774615at2"/>
<dbReference type="Proteomes" id="UP000239203">
    <property type="component" value="Unassembled WGS sequence"/>
</dbReference>
<name>A0A2S6GZ51_9PSEU</name>
<evidence type="ECO:0000313" key="3">
    <source>
        <dbReference type="Proteomes" id="UP000239203"/>
    </source>
</evidence>
<dbReference type="Pfam" id="PF10745">
    <property type="entry name" value="DUF2530"/>
    <property type="match status" value="1"/>
</dbReference>
<sequence>MAGPAKTPDPRPTPPLPARLLAMAPIVYGGTGLWALAAVVLGIAHYGFGKTPPIWLWTAISGAALGIVGALVMVWQRKAVRRGSRGAQKMD</sequence>
<evidence type="ECO:0000313" key="2">
    <source>
        <dbReference type="EMBL" id="PPK70514.1"/>
    </source>
</evidence>
<protein>
    <submittedName>
        <fullName evidence="2">Uncharacterized protein DUF2530</fullName>
    </submittedName>
</protein>
<gene>
    <name evidence="2" type="ORF">CLV40_102429</name>
</gene>
<feature type="transmembrane region" description="Helical" evidence="1">
    <location>
        <begin position="20"/>
        <end position="48"/>
    </location>
</feature>
<reference evidence="2 3" key="1">
    <citation type="submission" date="2018-02" db="EMBL/GenBank/DDBJ databases">
        <title>Genomic Encyclopedia of Archaeal and Bacterial Type Strains, Phase II (KMG-II): from individual species to whole genera.</title>
        <authorList>
            <person name="Goeker M."/>
        </authorList>
    </citation>
    <scope>NUCLEOTIDE SEQUENCE [LARGE SCALE GENOMIC DNA]</scope>
    <source>
        <strain evidence="2 3">YU 961-1</strain>
    </source>
</reference>
<keyword evidence="1" id="KW-0812">Transmembrane</keyword>
<comment type="caution">
    <text evidence="2">The sequence shown here is derived from an EMBL/GenBank/DDBJ whole genome shotgun (WGS) entry which is preliminary data.</text>
</comment>
<proteinExistence type="predicted"/>
<keyword evidence="1" id="KW-0472">Membrane</keyword>
<feature type="transmembrane region" description="Helical" evidence="1">
    <location>
        <begin position="54"/>
        <end position="75"/>
    </location>
</feature>
<keyword evidence="3" id="KW-1185">Reference proteome</keyword>
<organism evidence="2 3">
    <name type="scientific">Actinokineospora auranticolor</name>
    <dbReference type="NCBI Taxonomy" id="155976"/>
    <lineage>
        <taxon>Bacteria</taxon>
        <taxon>Bacillati</taxon>
        <taxon>Actinomycetota</taxon>
        <taxon>Actinomycetes</taxon>
        <taxon>Pseudonocardiales</taxon>
        <taxon>Pseudonocardiaceae</taxon>
        <taxon>Actinokineospora</taxon>
    </lineage>
</organism>
<dbReference type="AlphaFoldDB" id="A0A2S6GZ51"/>
<dbReference type="EMBL" id="PTIX01000002">
    <property type="protein sequence ID" value="PPK70514.1"/>
    <property type="molecule type" value="Genomic_DNA"/>
</dbReference>
<keyword evidence="1" id="KW-1133">Transmembrane helix</keyword>
<accession>A0A2S6GZ51</accession>
<dbReference type="RefSeq" id="WP_104477512.1">
    <property type="nucleotide sequence ID" value="NZ_CP154825.1"/>
</dbReference>
<evidence type="ECO:0000256" key="1">
    <source>
        <dbReference type="SAM" id="Phobius"/>
    </source>
</evidence>